<organism evidence="3 4">
    <name type="scientific">Thiomicrorhabdus xiamenensis</name>
    <dbReference type="NCBI Taxonomy" id="2739063"/>
    <lineage>
        <taxon>Bacteria</taxon>
        <taxon>Pseudomonadati</taxon>
        <taxon>Pseudomonadota</taxon>
        <taxon>Gammaproteobacteria</taxon>
        <taxon>Thiotrichales</taxon>
        <taxon>Piscirickettsiaceae</taxon>
        <taxon>Thiomicrorhabdus</taxon>
    </lineage>
</organism>
<dbReference type="AlphaFoldDB" id="A0A7D4NYZ9"/>
<gene>
    <name evidence="3" type="ORF">HQN79_07805</name>
</gene>
<sequence length="165" mass="18630">MLKIRPYQPQDRDKVNQIAIDAFTEFQEHYSDWKAIKSVVSNMSSLASTSDLLVAEIDSEVVGAVALVHPGQDKNVNILPTWASIRMLVVSPSHRSKGIGKRLVLECLKNARHHGYNEIALFTSPMMKVALPMYLRMGFKKEKDIEPIANVEYALYKLELSTQTL</sequence>
<dbReference type="RefSeq" id="WP_173285376.1">
    <property type="nucleotide sequence ID" value="NZ_CP054020.1"/>
</dbReference>
<evidence type="ECO:0000256" key="1">
    <source>
        <dbReference type="ARBA" id="ARBA00022679"/>
    </source>
</evidence>
<dbReference type="InterPro" id="IPR016181">
    <property type="entry name" value="Acyl_CoA_acyltransferase"/>
</dbReference>
<dbReference type="KEGG" id="txa:HQN79_07805"/>
<dbReference type="Pfam" id="PF00583">
    <property type="entry name" value="Acetyltransf_1"/>
    <property type="match status" value="1"/>
</dbReference>
<dbReference type="GO" id="GO:0008080">
    <property type="term" value="F:N-acetyltransferase activity"/>
    <property type="evidence" value="ECO:0007669"/>
    <property type="project" value="InterPro"/>
</dbReference>
<proteinExistence type="predicted"/>
<dbReference type="SUPFAM" id="SSF55729">
    <property type="entry name" value="Acyl-CoA N-acyltransferases (Nat)"/>
    <property type="match status" value="1"/>
</dbReference>
<dbReference type="InterPro" id="IPR050769">
    <property type="entry name" value="NAT_camello-type"/>
</dbReference>
<evidence type="ECO:0000313" key="4">
    <source>
        <dbReference type="Proteomes" id="UP000504724"/>
    </source>
</evidence>
<dbReference type="PROSITE" id="PS51186">
    <property type="entry name" value="GNAT"/>
    <property type="match status" value="1"/>
</dbReference>
<keyword evidence="1 3" id="KW-0808">Transferase</keyword>
<dbReference type="EMBL" id="CP054020">
    <property type="protein sequence ID" value="QKI89478.1"/>
    <property type="molecule type" value="Genomic_DNA"/>
</dbReference>
<keyword evidence="4" id="KW-1185">Reference proteome</keyword>
<name>A0A7D4NYZ9_9GAMM</name>
<feature type="domain" description="N-acetyltransferase" evidence="2">
    <location>
        <begin position="2"/>
        <end position="158"/>
    </location>
</feature>
<accession>A0A7D4NYZ9</accession>
<dbReference type="InterPro" id="IPR000182">
    <property type="entry name" value="GNAT_dom"/>
</dbReference>
<dbReference type="Gene3D" id="3.40.630.30">
    <property type="match status" value="1"/>
</dbReference>
<dbReference type="PANTHER" id="PTHR13947">
    <property type="entry name" value="GNAT FAMILY N-ACETYLTRANSFERASE"/>
    <property type="match status" value="1"/>
</dbReference>
<dbReference type="PANTHER" id="PTHR13947:SF37">
    <property type="entry name" value="LD18367P"/>
    <property type="match status" value="1"/>
</dbReference>
<dbReference type="Proteomes" id="UP000504724">
    <property type="component" value="Chromosome"/>
</dbReference>
<dbReference type="CDD" id="cd04301">
    <property type="entry name" value="NAT_SF"/>
    <property type="match status" value="1"/>
</dbReference>
<evidence type="ECO:0000313" key="3">
    <source>
        <dbReference type="EMBL" id="QKI89478.1"/>
    </source>
</evidence>
<protein>
    <submittedName>
        <fullName evidence="3">GNAT family N-acetyltransferase</fullName>
    </submittedName>
</protein>
<evidence type="ECO:0000259" key="2">
    <source>
        <dbReference type="PROSITE" id="PS51186"/>
    </source>
</evidence>
<reference evidence="3 4" key="1">
    <citation type="submission" date="2020-05" db="EMBL/GenBank/DDBJ databases">
        <title>Thiomicrorhabdus sediminis sp.nov. and Thiomicrorhabdus xiamenensis sp.nov., novel sulfur-oxidizing bacteria isolated from coastal sediment.</title>
        <authorList>
            <person name="Liu X."/>
        </authorList>
    </citation>
    <scope>NUCLEOTIDE SEQUENCE [LARGE SCALE GENOMIC DNA]</scope>
    <source>
        <strain evidence="3 4">G2</strain>
    </source>
</reference>